<dbReference type="EC" id="1.17.4.2" evidence="1"/>
<evidence type="ECO:0000313" key="2">
    <source>
        <dbReference type="Proteomes" id="UP001254848"/>
    </source>
</evidence>
<reference evidence="1 2" key="1">
    <citation type="submission" date="2023-07" db="EMBL/GenBank/DDBJ databases">
        <title>The novel representative of Negativicutes class, Anaeroselena agilis gen. nov. sp. nov.</title>
        <authorList>
            <person name="Prokofeva M.I."/>
            <person name="Elcheninov A.G."/>
            <person name="Klyukina A."/>
            <person name="Kublanov I.V."/>
            <person name="Frolov E.N."/>
            <person name="Podosokorskaya O.A."/>
        </authorList>
    </citation>
    <scope>NUCLEOTIDE SEQUENCE [LARGE SCALE GENOMIC DNA]</scope>
    <source>
        <strain evidence="1 2">4137-cl</strain>
    </source>
</reference>
<dbReference type="RefSeq" id="WP_413779436.1">
    <property type="nucleotide sequence ID" value="NZ_JAUOZS010000001.1"/>
</dbReference>
<sequence length="570" mass="64483">MLQKTRKLIWDYIKKSSWRVKENANMTFSHSGMVGFVANYCISDFVLAEVLPPEAAEAHTEGYIHIHDLSGGTQDYCMGIALDSLLYKGLEDGEVPRHFLSAMGIMMNALYTISQEVAGAVAFNAVDALMAPYIKKDKLSYDWVKQIIQTIIYSINVKGRIGFQAPFCNFQLDITVPKRLKDQTVVIDGEVMPFTYGDCQAEMDMFNKALLEVMMEARRVLSFPVINIGVTRDFDWDSPLAETIFRAVGSMGQPTINNYVSGEYDPDSVKSMCCSLRLDMTKLFKQAGGQFGSGDNTGSIGVVTINMPMLAAEAAGDKAKLFDLIDHYMDIADIALTEKRGFIEMMMKNGMFPYLKRFVDDFSNFFSTIGVIGLNEMCLNMGLPDISHDESVLFVEEVMDHMNSRLVHYQEMRKTFYGSYRGVVYNLELVPGEGATYRLAKHMKKKYPNAHTANGTGGMYLTRGCWLPADKQFSLRFSAQHQSRLQKLFSGGANWQWHFGQVIHDWRAVRDIIYKLVNETELPFISLSPVIAVCPICGKLQDDRQWCEHELTPEQIAELRQRGIEIDETR</sequence>
<name>A0ABU3NVQ5_9FIRM</name>
<dbReference type="GO" id="GO:0008998">
    <property type="term" value="F:ribonucleoside-triphosphate reductase (thioredoxin) activity"/>
    <property type="evidence" value="ECO:0007669"/>
    <property type="project" value="UniProtKB-EC"/>
</dbReference>
<dbReference type="PANTHER" id="PTHR21075:SF0">
    <property type="entry name" value="ANAEROBIC RIBONUCLEOSIDE-TRIPHOSPHATE REDUCTASE"/>
    <property type="match status" value="1"/>
</dbReference>
<dbReference type="Gene3D" id="3.20.70.20">
    <property type="match status" value="1"/>
</dbReference>
<dbReference type="PANTHER" id="PTHR21075">
    <property type="entry name" value="ANAEROBIC RIBONUCLEOSIDE-TRIPHOSPHATE REDUCTASE"/>
    <property type="match status" value="1"/>
</dbReference>
<protein>
    <submittedName>
        <fullName evidence="1">Ribonucleoside triphosphate reductase</fullName>
        <ecNumber evidence="1">1.17.4.2</ecNumber>
    </submittedName>
</protein>
<organism evidence="1 2">
    <name type="scientific">Anaeroselena agilis</name>
    <dbReference type="NCBI Taxonomy" id="3063788"/>
    <lineage>
        <taxon>Bacteria</taxon>
        <taxon>Bacillati</taxon>
        <taxon>Bacillota</taxon>
        <taxon>Negativicutes</taxon>
        <taxon>Acetonemataceae</taxon>
        <taxon>Anaeroselena</taxon>
    </lineage>
</organism>
<dbReference type="InterPro" id="IPR012833">
    <property type="entry name" value="NrdD"/>
</dbReference>
<dbReference type="Pfam" id="PF13597">
    <property type="entry name" value="NRDD"/>
    <property type="match status" value="1"/>
</dbReference>
<dbReference type="NCBIfam" id="NF006126">
    <property type="entry name" value="PRK08270.1"/>
    <property type="match status" value="1"/>
</dbReference>
<comment type="caution">
    <text evidence="1">The sequence shown here is derived from an EMBL/GenBank/DDBJ whole genome shotgun (WGS) entry which is preliminary data.</text>
</comment>
<accession>A0ABU3NVQ5</accession>
<dbReference type="EMBL" id="JAUOZS010000001">
    <property type="protein sequence ID" value="MDT8900904.1"/>
    <property type="molecule type" value="Genomic_DNA"/>
</dbReference>
<keyword evidence="1" id="KW-0560">Oxidoreductase</keyword>
<keyword evidence="2" id="KW-1185">Reference proteome</keyword>
<dbReference type="Proteomes" id="UP001254848">
    <property type="component" value="Unassembled WGS sequence"/>
</dbReference>
<dbReference type="SUPFAM" id="SSF51998">
    <property type="entry name" value="PFL-like glycyl radical enzymes"/>
    <property type="match status" value="1"/>
</dbReference>
<evidence type="ECO:0000313" key="1">
    <source>
        <dbReference type="EMBL" id="MDT8900904.1"/>
    </source>
</evidence>
<proteinExistence type="predicted"/>
<gene>
    <name evidence="1" type="ORF">Q4T40_06610</name>
</gene>